<sequence>MVVAIRADLAQGIPVSQQHLVYNLKELDDSATLRALGIADGARLRLVLGMRGGPISTRRLPPPPSDLGGELERLLNTSRYSLKELDVSAFPRDLGGELERLLNTSRYRESGCGGAAGCKVTVLVFRDGERVNMLRVRENRDGSLQPLAHRDYSSSLSPLGSPVPSTSAGAGAEAEAGAGAGARDNAVTMHKMLELRRRMEALAVQRHHPAETKAEIQKTRSEETLSVPSLLDDGGYAYTPYSEADDAFTPLYDGHYTRYDYECSFNDRYTLLPPIGSRTESEQSVDRLHGESGLVSEALSGLLARERDGDDAILEECLRAAAAAADDCLDDPPPPRPDLQPVPTDYGPVVGGGWRGRWGSSSALSPAPAPLGGAAHSASSLQLRRVPPPPARRAPPRSTPPPPPTCRRSLPPYCRSAGTGNTAILPLSRHRNREHLHLSDEGLDVTHRKTLEAGSERRQRRIKKIAELENSRLFRFGDSFEDVKTEVEKEPEKKEAKKVARIRCEFCKKRLSIATVHKCRCGAEFCAPHRYAEVHGCAYDYKANAHQYLQRANPLVSAPKLPKI</sequence>
<keyword evidence="2" id="KW-1185">Reference proteome</keyword>
<dbReference type="EMBL" id="CM046123">
    <property type="protein sequence ID" value="KAI8439092.1"/>
    <property type="molecule type" value="Genomic_DNA"/>
</dbReference>
<name>A0ACC0KS35_CHOFU</name>
<evidence type="ECO:0000313" key="2">
    <source>
        <dbReference type="Proteomes" id="UP001064048"/>
    </source>
</evidence>
<evidence type="ECO:0000313" key="1">
    <source>
        <dbReference type="EMBL" id="KAI8439092.1"/>
    </source>
</evidence>
<accession>A0ACC0KS35</accession>
<organism evidence="1 2">
    <name type="scientific">Choristoneura fumiferana</name>
    <name type="common">Spruce budworm moth</name>
    <name type="synonym">Archips fumiferana</name>
    <dbReference type="NCBI Taxonomy" id="7141"/>
    <lineage>
        <taxon>Eukaryota</taxon>
        <taxon>Metazoa</taxon>
        <taxon>Ecdysozoa</taxon>
        <taxon>Arthropoda</taxon>
        <taxon>Hexapoda</taxon>
        <taxon>Insecta</taxon>
        <taxon>Pterygota</taxon>
        <taxon>Neoptera</taxon>
        <taxon>Endopterygota</taxon>
        <taxon>Lepidoptera</taxon>
        <taxon>Glossata</taxon>
        <taxon>Ditrysia</taxon>
        <taxon>Tortricoidea</taxon>
        <taxon>Tortricidae</taxon>
        <taxon>Tortricinae</taxon>
        <taxon>Choristoneura</taxon>
    </lineage>
</organism>
<protein>
    <submittedName>
        <fullName evidence="1">Uncharacterized protein</fullName>
    </submittedName>
</protein>
<comment type="caution">
    <text evidence="1">The sequence shown here is derived from an EMBL/GenBank/DDBJ whole genome shotgun (WGS) entry which is preliminary data.</text>
</comment>
<gene>
    <name evidence="1" type="ORF">MSG28_012955</name>
</gene>
<dbReference type="Proteomes" id="UP001064048">
    <property type="component" value="Chromosome 23"/>
</dbReference>
<reference evidence="1 2" key="1">
    <citation type="journal article" date="2022" name="Genome Biol. Evol.">
        <title>The Spruce Budworm Genome: Reconstructing the Evolutionary History of Antifreeze Proteins.</title>
        <authorList>
            <person name="Beliveau C."/>
            <person name="Gagne P."/>
            <person name="Picq S."/>
            <person name="Vernygora O."/>
            <person name="Keeling C.I."/>
            <person name="Pinkney K."/>
            <person name="Doucet D."/>
            <person name="Wen F."/>
            <person name="Johnston J.S."/>
            <person name="Maaroufi H."/>
            <person name="Boyle B."/>
            <person name="Laroche J."/>
            <person name="Dewar K."/>
            <person name="Juretic N."/>
            <person name="Blackburn G."/>
            <person name="Nisole A."/>
            <person name="Brunet B."/>
            <person name="Brandao M."/>
            <person name="Lumley L."/>
            <person name="Duan J."/>
            <person name="Quan G."/>
            <person name="Lucarotti C.J."/>
            <person name="Roe A.D."/>
            <person name="Sperling F.A.H."/>
            <person name="Levesque R.C."/>
            <person name="Cusson M."/>
        </authorList>
    </citation>
    <scope>NUCLEOTIDE SEQUENCE [LARGE SCALE GENOMIC DNA]</scope>
    <source>
        <strain evidence="1">Glfc:IPQL:Cfum</strain>
    </source>
</reference>
<proteinExistence type="predicted"/>